<dbReference type="EMBL" id="LLXI01000309">
    <property type="protein sequence ID" value="PKY44241.1"/>
    <property type="molecule type" value="Genomic_DNA"/>
</dbReference>
<dbReference type="AlphaFoldDB" id="A0A2I1GCB9"/>
<feature type="compositionally biased region" description="Polar residues" evidence="1">
    <location>
        <begin position="314"/>
        <end position="323"/>
    </location>
</feature>
<reference evidence="2 3" key="1">
    <citation type="submission" date="2015-10" db="EMBL/GenBank/DDBJ databases">
        <title>Genome analyses suggest a sexual origin of heterokaryosis in a supposedly ancient asexual fungus.</title>
        <authorList>
            <person name="Ropars J."/>
            <person name="Sedzielewska K."/>
            <person name="Noel J."/>
            <person name="Charron P."/>
            <person name="Farinelli L."/>
            <person name="Marton T."/>
            <person name="Kruger M."/>
            <person name="Pelin A."/>
            <person name="Brachmann A."/>
            <person name="Corradi N."/>
        </authorList>
    </citation>
    <scope>NUCLEOTIDE SEQUENCE [LARGE SCALE GENOMIC DNA]</scope>
    <source>
        <strain evidence="2 3">A4</strain>
    </source>
</reference>
<feature type="compositionally biased region" description="Basic and acidic residues" evidence="1">
    <location>
        <begin position="27"/>
        <end position="39"/>
    </location>
</feature>
<organism evidence="2 3">
    <name type="scientific">Rhizophagus irregularis</name>
    <dbReference type="NCBI Taxonomy" id="588596"/>
    <lineage>
        <taxon>Eukaryota</taxon>
        <taxon>Fungi</taxon>
        <taxon>Fungi incertae sedis</taxon>
        <taxon>Mucoromycota</taxon>
        <taxon>Glomeromycotina</taxon>
        <taxon>Glomeromycetes</taxon>
        <taxon>Glomerales</taxon>
        <taxon>Glomeraceae</taxon>
        <taxon>Rhizophagus</taxon>
    </lineage>
</organism>
<accession>A0A2I1GCB9</accession>
<sequence length="348" mass="41853">MSSEYKNTEYRYRFLKETAKNFNSGSRRTENCQEKEQRKKSISRTEQNFLESIRKDMIHRKETIKEIVLKCSDTSFEIYKDEIKRFAWENLKLREELWKKNEQIRKISKELEKTSSELNKVKTGNHKMDDQIKKGKKSNRSSNKKKWEKIFEIPVLPEISEDDPKIEKARDIFFYDIPKYWSEEEIRTNLMKIGVVMRIQIRGQFKYKTVKAKIILNENFEKSFKEGLFRICISKHFIRWYDAKMNLKGRQDRDKWQMDQKIMEEAVEDSCTLGDIKRIWLVRNKKMIYKGKKKKKGGKGKKDQQMKKPEVTQKVPSQRNISEPDTPMTPPDRIYRELGNFASQKDDL</sequence>
<protein>
    <submittedName>
        <fullName evidence="2">Uncharacterized protein</fullName>
    </submittedName>
</protein>
<feature type="compositionally biased region" description="Basic and acidic residues" evidence="1">
    <location>
        <begin position="300"/>
        <end position="311"/>
    </location>
</feature>
<keyword evidence="3" id="KW-1185">Reference proteome</keyword>
<feature type="region of interest" description="Disordered" evidence="1">
    <location>
        <begin position="291"/>
        <end position="348"/>
    </location>
</feature>
<evidence type="ECO:0000313" key="2">
    <source>
        <dbReference type="EMBL" id="PKY44241.1"/>
    </source>
</evidence>
<evidence type="ECO:0000256" key="1">
    <source>
        <dbReference type="SAM" id="MobiDB-lite"/>
    </source>
</evidence>
<evidence type="ECO:0000313" key="3">
    <source>
        <dbReference type="Proteomes" id="UP000234323"/>
    </source>
</evidence>
<dbReference type="VEuPathDB" id="FungiDB:RhiirA1_443404"/>
<feature type="region of interest" description="Disordered" evidence="1">
    <location>
        <begin position="24"/>
        <end position="43"/>
    </location>
</feature>
<proteinExistence type="predicted"/>
<dbReference type="VEuPathDB" id="FungiDB:FUN_009857"/>
<gene>
    <name evidence="2" type="ORF">RhiirA4_458468</name>
</gene>
<name>A0A2I1GCB9_9GLOM</name>
<dbReference type="Proteomes" id="UP000234323">
    <property type="component" value="Unassembled WGS sequence"/>
</dbReference>
<comment type="caution">
    <text evidence="2">The sequence shown here is derived from an EMBL/GenBank/DDBJ whole genome shotgun (WGS) entry which is preliminary data.</text>
</comment>